<feature type="region of interest" description="Disordered" evidence="1">
    <location>
        <begin position="89"/>
        <end position="111"/>
    </location>
</feature>
<accession>A0A2H1WRM5</accession>
<proteinExistence type="predicted"/>
<organism evidence="2">
    <name type="scientific">Spodoptera frugiperda</name>
    <name type="common">Fall armyworm</name>
    <dbReference type="NCBI Taxonomy" id="7108"/>
    <lineage>
        <taxon>Eukaryota</taxon>
        <taxon>Metazoa</taxon>
        <taxon>Ecdysozoa</taxon>
        <taxon>Arthropoda</taxon>
        <taxon>Hexapoda</taxon>
        <taxon>Insecta</taxon>
        <taxon>Pterygota</taxon>
        <taxon>Neoptera</taxon>
        <taxon>Endopterygota</taxon>
        <taxon>Lepidoptera</taxon>
        <taxon>Glossata</taxon>
        <taxon>Ditrysia</taxon>
        <taxon>Noctuoidea</taxon>
        <taxon>Noctuidae</taxon>
        <taxon>Amphipyrinae</taxon>
        <taxon>Spodoptera</taxon>
    </lineage>
</organism>
<gene>
    <name evidence="2" type="ORF">SFRICE_029850</name>
</gene>
<evidence type="ECO:0000256" key="1">
    <source>
        <dbReference type="SAM" id="MobiDB-lite"/>
    </source>
</evidence>
<reference evidence="2" key="1">
    <citation type="submission" date="2016-07" db="EMBL/GenBank/DDBJ databases">
        <authorList>
            <person name="Bretaudeau A."/>
        </authorList>
    </citation>
    <scope>NUCLEOTIDE SEQUENCE</scope>
    <source>
        <strain evidence="2">Rice</strain>
        <tissue evidence="2">Whole body</tissue>
    </source>
</reference>
<protein>
    <submittedName>
        <fullName evidence="2">SFRICE_029850</fullName>
    </submittedName>
</protein>
<dbReference type="EMBL" id="ODYU01010535">
    <property type="protein sequence ID" value="SOQ55711.1"/>
    <property type="molecule type" value="Genomic_DNA"/>
</dbReference>
<name>A0A2H1WRM5_SPOFR</name>
<evidence type="ECO:0000313" key="2">
    <source>
        <dbReference type="EMBL" id="SOQ55711.1"/>
    </source>
</evidence>
<dbReference type="AlphaFoldDB" id="A0A2H1WRM5"/>
<sequence>MFFAKTGKAVVTPLVFRKRIGYTDHFLKGLFIVSSVRRRGDVTQPIISSLDFTTSFSFNVREECTLDFRYNSKGFHNLTSVELQRQNLKQTEKEDEAREVIGRKDHLCSKQ</sequence>
<feature type="compositionally biased region" description="Basic and acidic residues" evidence="1">
    <location>
        <begin position="90"/>
        <end position="111"/>
    </location>
</feature>